<evidence type="ECO:0000313" key="1">
    <source>
        <dbReference type="EMBL" id="SVA45890.1"/>
    </source>
</evidence>
<dbReference type="EMBL" id="UINC01010302">
    <property type="protein sequence ID" value="SVA45890.1"/>
    <property type="molecule type" value="Genomic_DNA"/>
</dbReference>
<gene>
    <name evidence="1" type="ORF">METZ01_LOCUS98744</name>
</gene>
<name>A0A381W042_9ZZZZ</name>
<proteinExistence type="predicted"/>
<reference evidence="1" key="1">
    <citation type="submission" date="2018-05" db="EMBL/GenBank/DDBJ databases">
        <authorList>
            <person name="Lanie J.A."/>
            <person name="Ng W.-L."/>
            <person name="Kazmierczak K.M."/>
            <person name="Andrzejewski T.M."/>
            <person name="Davidsen T.M."/>
            <person name="Wayne K.J."/>
            <person name="Tettelin H."/>
            <person name="Glass J.I."/>
            <person name="Rusch D."/>
            <person name="Podicherti R."/>
            <person name="Tsui H.-C.T."/>
            <person name="Winkler M.E."/>
        </authorList>
    </citation>
    <scope>NUCLEOTIDE SEQUENCE</scope>
</reference>
<organism evidence="1">
    <name type="scientific">marine metagenome</name>
    <dbReference type="NCBI Taxonomy" id="408172"/>
    <lineage>
        <taxon>unclassified sequences</taxon>
        <taxon>metagenomes</taxon>
        <taxon>ecological metagenomes</taxon>
    </lineage>
</organism>
<dbReference type="AlphaFoldDB" id="A0A381W042"/>
<accession>A0A381W042</accession>
<protein>
    <submittedName>
        <fullName evidence="1">Uncharacterized protein</fullName>
    </submittedName>
</protein>
<sequence>MLGIKKKGLKEGAFVFATQSNGKYNDFIVGAITGINGKKIGINGIIVDPIGLKNKVEQGKAGQRSIEILKNPNPDNCIHALIYRIEHENYTGVIDLNESQLLEIPPNVFLALDGWVRESFSELLNNVLSLPPGSERDEAKRIVKQRMDTLFDKNLKRTLYAICRSLKILN</sequence>